<comment type="caution">
    <text evidence="2">The sequence shown here is derived from an EMBL/GenBank/DDBJ whole genome shotgun (WGS) entry which is preliminary data.</text>
</comment>
<feature type="transmembrane region" description="Helical" evidence="1">
    <location>
        <begin position="16"/>
        <end position="41"/>
    </location>
</feature>
<evidence type="ECO:0000313" key="2">
    <source>
        <dbReference type="EMBL" id="GAI06454.1"/>
    </source>
</evidence>
<proteinExistence type="predicted"/>
<evidence type="ECO:0000256" key="1">
    <source>
        <dbReference type="SAM" id="Phobius"/>
    </source>
</evidence>
<organism evidence="2">
    <name type="scientific">marine sediment metagenome</name>
    <dbReference type="NCBI Taxonomy" id="412755"/>
    <lineage>
        <taxon>unclassified sequences</taxon>
        <taxon>metagenomes</taxon>
        <taxon>ecological metagenomes</taxon>
    </lineage>
</organism>
<accession>X1MJE0</accession>
<keyword evidence="1" id="KW-0812">Transmembrane</keyword>
<feature type="non-terminal residue" evidence="2">
    <location>
        <position position="1"/>
    </location>
</feature>
<reference evidence="2" key="1">
    <citation type="journal article" date="2014" name="Front. Microbiol.">
        <title>High frequency of phylogenetically diverse reductive dehalogenase-homologous genes in deep subseafloor sedimentary metagenomes.</title>
        <authorList>
            <person name="Kawai M."/>
            <person name="Futagami T."/>
            <person name="Toyoda A."/>
            <person name="Takaki Y."/>
            <person name="Nishi S."/>
            <person name="Hori S."/>
            <person name="Arai W."/>
            <person name="Tsubouchi T."/>
            <person name="Morono Y."/>
            <person name="Uchiyama I."/>
            <person name="Ito T."/>
            <person name="Fujiyama A."/>
            <person name="Inagaki F."/>
            <person name="Takami H."/>
        </authorList>
    </citation>
    <scope>NUCLEOTIDE SEQUENCE</scope>
    <source>
        <strain evidence="2">Expedition CK06-06</strain>
    </source>
</reference>
<sequence length="149" mass="16413">REAEAVPIGIDPLRNLWGALGTAGLITVGMVTALIGVKVGYGIFKTVRQIIDDWHDHFHPGGTSVSCPSCEVDISGATAKEAQANLEFHLKTYHPINIETMLVVVPDARGKFAELPTWVQDMVAVEAGIEGFYLEPDWRPSFESYPWYV</sequence>
<protein>
    <submittedName>
        <fullName evidence="2">Uncharacterized protein</fullName>
    </submittedName>
</protein>
<dbReference type="EMBL" id="BARV01005999">
    <property type="protein sequence ID" value="GAI06454.1"/>
    <property type="molecule type" value="Genomic_DNA"/>
</dbReference>
<dbReference type="AlphaFoldDB" id="X1MJE0"/>
<keyword evidence="1" id="KW-1133">Transmembrane helix</keyword>
<name>X1MJE0_9ZZZZ</name>
<gene>
    <name evidence="2" type="ORF">S06H3_12243</name>
</gene>
<keyword evidence="1" id="KW-0472">Membrane</keyword>